<dbReference type="InterPro" id="IPR027417">
    <property type="entry name" value="P-loop_NTPase"/>
</dbReference>
<dbReference type="PANTHER" id="PTHR43581:SF2">
    <property type="entry name" value="EXCINUCLEASE ATPASE SUBUNIT"/>
    <property type="match status" value="1"/>
</dbReference>
<organism evidence="3 4">
    <name type="scientific">Sporobacter termitidis DSM 10068</name>
    <dbReference type="NCBI Taxonomy" id="1123282"/>
    <lineage>
        <taxon>Bacteria</taxon>
        <taxon>Bacillati</taxon>
        <taxon>Bacillota</taxon>
        <taxon>Clostridia</taxon>
        <taxon>Eubacteriales</taxon>
        <taxon>Oscillospiraceae</taxon>
        <taxon>Sporobacter</taxon>
    </lineage>
</organism>
<dbReference type="Pfam" id="PF13304">
    <property type="entry name" value="AAA_21"/>
    <property type="match status" value="1"/>
</dbReference>
<dbReference type="GO" id="GO:0005524">
    <property type="term" value="F:ATP binding"/>
    <property type="evidence" value="ECO:0007669"/>
    <property type="project" value="InterPro"/>
</dbReference>
<dbReference type="InterPro" id="IPR051396">
    <property type="entry name" value="Bact_Antivir_Def_Nuclease"/>
</dbReference>
<accession>A0A1M5Z0Y0</accession>
<dbReference type="InterPro" id="IPR003959">
    <property type="entry name" value="ATPase_AAA_core"/>
</dbReference>
<proteinExistence type="predicted"/>
<dbReference type="Pfam" id="PF14491">
    <property type="entry name" value="DUF4435"/>
    <property type="match status" value="1"/>
</dbReference>
<dbReference type="RefSeq" id="WP_073080797.1">
    <property type="nucleotide sequence ID" value="NZ_FQXV01000012.1"/>
</dbReference>
<reference evidence="3 4" key="1">
    <citation type="submission" date="2016-11" db="EMBL/GenBank/DDBJ databases">
        <authorList>
            <person name="Jaros S."/>
            <person name="Januszkiewicz K."/>
            <person name="Wedrychowicz H."/>
        </authorList>
    </citation>
    <scope>NUCLEOTIDE SEQUENCE [LARGE SCALE GENOMIC DNA]</scope>
    <source>
        <strain evidence="3 4">DSM 10068</strain>
    </source>
</reference>
<dbReference type="CDD" id="cd00267">
    <property type="entry name" value="ABC_ATPase"/>
    <property type="match status" value="1"/>
</dbReference>
<dbReference type="OrthoDB" id="1093370at2"/>
<keyword evidence="4" id="KW-1185">Reference proteome</keyword>
<evidence type="ECO:0000313" key="4">
    <source>
        <dbReference type="Proteomes" id="UP000183995"/>
    </source>
</evidence>
<feature type="domain" description="DUF4435" evidence="2">
    <location>
        <begin position="293"/>
        <end position="434"/>
    </location>
</feature>
<dbReference type="Gene3D" id="3.40.50.300">
    <property type="entry name" value="P-loop containing nucleotide triphosphate hydrolases"/>
    <property type="match status" value="1"/>
</dbReference>
<dbReference type="PANTHER" id="PTHR43581">
    <property type="entry name" value="ATP/GTP PHOSPHATASE"/>
    <property type="match status" value="1"/>
</dbReference>
<dbReference type="AlphaFoldDB" id="A0A1M5Z0Y0"/>
<dbReference type="InterPro" id="IPR029492">
    <property type="entry name" value="DUF4435"/>
</dbReference>
<dbReference type="EMBL" id="FQXV01000012">
    <property type="protein sequence ID" value="SHI17942.1"/>
    <property type="molecule type" value="Genomic_DNA"/>
</dbReference>
<gene>
    <name evidence="3" type="ORF">SAMN02745823_03070</name>
</gene>
<dbReference type="GO" id="GO:0016887">
    <property type="term" value="F:ATP hydrolysis activity"/>
    <property type="evidence" value="ECO:0007669"/>
    <property type="project" value="InterPro"/>
</dbReference>
<name>A0A1M5Z0Y0_9FIRM</name>
<dbReference type="STRING" id="1123282.SAMN02745823_03070"/>
<protein>
    <submittedName>
        <fullName evidence="3">Uncharacterized protein</fullName>
    </submittedName>
</protein>
<dbReference type="SUPFAM" id="SSF52540">
    <property type="entry name" value="P-loop containing nucleoside triphosphate hydrolases"/>
    <property type="match status" value="1"/>
</dbReference>
<evidence type="ECO:0000259" key="2">
    <source>
        <dbReference type="Pfam" id="PF14491"/>
    </source>
</evidence>
<evidence type="ECO:0000313" key="3">
    <source>
        <dbReference type="EMBL" id="SHI17942.1"/>
    </source>
</evidence>
<sequence>MDYKYYLPNETNQPVEYTTQSNAVIIIGANGSGKSKLGEWMEKRYGTTTHRVGAQRSLVFGQYIQQKSYEQATNLLLYGQENEQTNHDQRWGYDGEKYNYTATLLNDYENVLSALVALKIKEQEEYLSECRTRETAGQIHNNVPPMVTDVLQRIWKSVFLQRGIELDDAKVTAVYLKDGAKKEYKGRDMSDGERVALYLIAQALCVPKDKTIIIDEPEIHLHRSIMNRLWTAIEKERQDCLFIYITHDTQFAANHSQTKKIWVKSYDGEHWDLSEMSDSNLPEELLLNILGNRRPVLFVEGTADSYDTKFYSELYKEYYVVPCGGCSRVIAQTKAMKSNPQLHHLKCYGLIDRDFRSDYEMDKLREDDIYTIKVAEVENIFLVEELLRVVNSIMSFTDTSRIDRVKNYIISDRFGPQVNHQICNAVISELKYRLSTADIAGKNEEEVKQSLTDVYDGIVFEDVKASKERIFNESLASNDYAKVLQVFNYKTMSKSIGHFFDLKDSEYCDFVIRQLNGSNAEEIKASIVGYLPPEIGRE</sequence>
<dbReference type="Proteomes" id="UP000183995">
    <property type="component" value="Unassembled WGS sequence"/>
</dbReference>
<evidence type="ECO:0000259" key="1">
    <source>
        <dbReference type="Pfam" id="PF13304"/>
    </source>
</evidence>
<feature type="domain" description="ATPase AAA-type core" evidence="1">
    <location>
        <begin position="145"/>
        <end position="250"/>
    </location>
</feature>